<sequence length="42" mass="4636">MDHWAMLKRKAPTKTTEPLIERLALIPLAVVGLVTVLGLLLL</sequence>
<organism evidence="2">
    <name type="scientific">marine sediment metagenome</name>
    <dbReference type="NCBI Taxonomy" id="412755"/>
    <lineage>
        <taxon>unclassified sequences</taxon>
        <taxon>metagenomes</taxon>
        <taxon>ecological metagenomes</taxon>
    </lineage>
</organism>
<keyword evidence="1" id="KW-1133">Transmembrane helix</keyword>
<protein>
    <submittedName>
        <fullName evidence="2">Uncharacterized protein</fullName>
    </submittedName>
</protein>
<reference evidence="2" key="1">
    <citation type="journal article" date="2015" name="Nature">
        <title>Complex archaea that bridge the gap between prokaryotes and eukaryotes.</title>
        <authorList>
            <person name="Spang A."/>
            <person name="Saw J.H."/>
            <person name="Jorgensen S.L."/>
            <person name="Zaremba-Niedzwiedzka K."/>
            <person name="Martijn J."/>
            <person name="Lind A.E."/>
            <person name="van Eijk R."/>
            <person name="Schleper C."/>
            <person name="Guy L."/>
            <person name="Ettema T.J."/>
        </authorList>
    </citation>
    <scope>NUCLEOTIDE SEQUENCE</scope>
</reference>
<dbReference type="EMBL" id="LAZR01015944">
    <property type="protein sequence ID" value="KKM06650.1"/>
    <property type="molecule type" value="Genomic_DNA"/>
</dbReference>
<accession>A0A0F9H6G0</accession>
<comment type="caution">
    <text evidence="2">The sequence shown here is derived from an EMBL/GenBank/DDBJ whole genome shotgun (WGS) entry which is preliminary data.</text>
</comment>
<name>A0A0F9H6G0_9ZZZZ</name>
<proteinExistence type="predicted"/>
<feature type="transmembrane region" description="Helical" evidence="1">
    <location>
        <begin position="20"/>
        <end position="41"/>
    </location>
</feature>
<gene>
    <name evidence="2" type="ORF">LCGC14_1741860</name>
</gene>
<dbReference type="AlphaFoldDB" id="A0A0F9H6G0"/>
<evidence type="ECO:0000256" key="1">
    <source>
        <dbReference type="SAM" id="Phobius"/>
    </source>
</evidence>
<keyword evidence="1" id="KW-0472">Membrane</keyword>
<evidence type="ECO:0000313" key="2">
    <source>
        <dbReference type="EMBL" id="KKM06650.1"/>
    </source>
</evidence>
<keyword evidence="1" id="KW-0812">Transmembrane</keyword>